<dbReference type="EMBL" id="CP002408">
    <property type="protein sequence ID" value="AFU59801.1"/>
    <property type="molecule type" value="Genomic_DNA"/>
</dbReference>
<organism evidence="2 3">
    <name type="scientific">Nitrososphaera gargensis (strain Ga9.2)</name>
    <dbReference type="NCBI Taxonomy" id="1237085"/>
    <lineage>
        <taxon>Archaea</taxon>
        <taxon>Nitrososphaerota</taxon>
        <taxon>Nitrososphaeria</taxon>
        <taxon>Nitrososphaerales</taxon>
        <taxon>Nitrososphaeraceae</taxon>
        <taxon>Nitrososphaera</taxon>
    </lineage>
</organism>
<proteinExistence type="predicted"/>
<gene>
    <name evidence="2" type="ordered locus">Ngar_c28820</name>
</gene>
<evidence type="ECO:0000313" key="2">
    <source>
        <dbReference type="EMBL" id="AFU59801.1"/>
    </source>
</evidence>
<evidence type="ECO:0000313" key="3">
    <source>
        <dbReference type="Proteomes" id="UP000008037"/>
    </source>
</evidence>
<dbReference type="AlphaFoldDB" id="K0IEM0"/>
<evidence type="ECO:0000259" key="1">
    <source>
        <dbReference type="Pfam" id="PF01814"/>
    </source>
</evidence>
<feature type="domain" description="Hemerythrin-like" evidence="1">
    <location>
        <begin position="4"/>
        <end position="131"/>
    </location>
</feature>
<dbReference type="Proteomes" id="UP000008037">
    <property type="component" value="Chromosome"/>
</dbReference>
<dbReference type="GO" id="GO:0005886">
    <property type="term" value="C:plasma membrane"/>
    <property type="evidence" value="ECO:0007669"/>
    <property type="project" value="TreeGrafter"/>
</dbReference>
<dbReference type="BioCyc" id="CNIT1237085:G1324-2882-MONOMER"/>
<dbReference type="InterPro" id="IPR012312">
    <property type="entry name" value="Hemerythrin-like"/>
</dbReference>
<protein>
    <recommendedName>
        <fullName evidence="1">Hemerythrin-like domain-containing protein</fullName>
    </recommendedName>
</protein>
<dbReference type="HOGENOM" id="CLU_095978_2_0_2"/>
<dbReference type="PANTHER" id="PTHR39966">
    <property type="entry name" value="BLL2471 PROTEIN-RELATED"/>
    <property type="match status" value="1"/>
</dbReference>
<dbReference type="OrthoDB" id="10087at2157"/>
<dbReference type="Pfam" id="PF01814">
    <property type="entry name" value="Hemerythrin"/>
    <property type="match status" value="1"/>
</dbReference>
<keyword evidence="3" id="KW-1185">Reference proteome</keyword>
<dbReference type="GeneID" id="13794901"/>
<dbReference type="KEGG" id="nga:Ngar_c28820"/>
<accession>K0IEM0</accession>
<reference evidence="2 3" key="1">
    <citation type="journal article" date="2012" name="Environ. Microbiol.">
        <title>The genome of the ammonia-oxidizing Candidatus Nitrososphaera gargensis: insights into metabolic versatility and environmental adaptations.</title>
        <authorList>
            <person name="Spang A."/>
            <person name="Poehlein A."/>
            <person name="Offre P."/>
            <person name="Zumbragel S."/>
            <person name="Haider S."/>
            <person name="Rychlik N."/>
            <person name="Nowka B."/>
            <person name="Schmeisser C."/>
            <person name="Lebedeva E.V."/>
            <person name="Rattei T."/>
            <person name="Bohm C."/>
            <person name="Schmid M."/>
            <person name="Galushko A."/>
            <person name="Hatzenpichler R."/>
            <person name="Weinmaier T."/>
            <person name="Daniel R."/>
            <person name="Schleper C."/>
            <person name="Spieck E."/>
            <person name="Streit W."/>
            <person name="Wagner M."/>
        </authorList>
    </citation>
    <scope>NUCLEOTIDE SEQUENCE [LARGE SCALE GENOMIC DNA]</scope>
    <source>
        <strain evidence="3">Ga9.2</strain>
    </source>
</reference>
<name>K0IEM0_NITGG</name>
<dbReference type="InParanoid" id="K0IEM0"/>
<dbReference type="PANTHER" id="PTHR39966:SF1">
    <property type="entry name" value="HEMERYTHRIN-LIKE DOMAIN-CONTAINING PROTEIN"/>
    <property type="match status" value="1"/>
</dbReference>
<dbReference type="RefSeq" id="WP_015020335.1">
    <property type="nucleotide sequence ID" value="NC_018719.1"/>
</dbReference>
<dbReference type="STRING" id="1237085.Ngar_c28820"/>
<dbReference type="Gene3D" id="1.20.120.520">
    <property type="entry name" value="nmb1532 protein domain like"/>
    <property type="match status" value="1"/>
</dbReference>
<sequence length="182" mass="21704">MSATDDLLQDHVTIRRLQAVIERCYTLLYDNKDVPFGDLVKIADIMEQFVDQFHHGKEENGYFPETEGKDHYYSEEIRKFLVEHELGRRIAKRARIHLEEFLQGKDAREPLARYLKAYSVFILDHTSKEDRFFTDVKERRSLSESEEKELKREFEHMKHECVRRSGNLVEVLAQLESAEWAR</sequence>